<dbReference type="AlphaFoldDB" id="A0AAD4Z8E2"/>
<evidence type="ECO:0000313" key="2">
    <source>
        <dbReference type="EMBL" id="KAI5336381.1"/>
    </source>
</evidence>
<reference evidence="2 3" key="1">
    <citation type="journal article" date="2022" name="G3 (Bethesda)">
        <title>Whole-genome sequence and methylome profiling of the almond [Prunus dulcis (Mill.) D.A. Webb] cultivar 'Nonpareil'.</title>
        <authorList>
            <person name="D'Amico-Willman K.M."/>
            <person name="Ouma W.Z."/>
            <person name="Meulia T."/>
            <person name="Sideli G.M."/>
            <person name="Gradziel T.M."/>
            <person name="Fresnedo-Ramirez J."/>
        </authorList>
    </citation>
    <scope>NUCLEOTIDE SEQUENCE [LARGE SCALE GENOMIC DNA]</scope>
    <source>
        <strain evidence="2">Clone GOH B32 T37-40</strain>
    </source>
</reference>
<comment type="caution">
    <text evidence="2">The sequence shown here is derived from an EMBL/GenBank/DDBJ whole genome shotgun (WGS) entry which is preliminary data.</text>
</comment>
<evidence type="ECO:0000256" key="1">
    <source>
        <dbReference type="SAM" id="MobiDB-lite"/>
    </source>
</evidence>
<organism evidence="2 3">
    <name type="scientific">Prunus dulcis</name>
    <name type="common">Almond</name>
    <name type="synonym">Amygdalus dulcis</name>
    <dbReference type="NCBI Taxonomy" id="3755"/>
    <lineage>
        <taxon>Eukaryota</taxon>
        <taxon>Viridiplantae</taxon>
        <taxon>Streptophyta</taxon>
        <taxon>Embryophyta</taxon>
        <taxon>Tracheophyta</taxon>
        <taxon>Spermatophyta</taxon>
        <taxon>Magnoliopsida</taxon>
        <taxon>eudicotyledons</taxon>
        <taxon>Gunneridae</taxon>
        <taxon>Pentapetalae</taxon>
        <taxon>rosids</taxon>
        <taxon>fabids</taxon>
        <taxon>Rosales</taxon>
        <taxon>Rosaceae</taxon>
        <taxon>Amygdaloideae</taxon>
        <taxon>Amygdaleae</taxon>
        <taxon>Prunus</taxon>
    </lineage>
</organism>
<gene>
    <name evidence="2" type="ORF">L3X38_015648</name>
</gene>
<feature type="region of interest" description="Disordered" evidence="1">
    <location>
        <begin position="11"/>
        <end position="33"/>
    </location>
</feature>
<name>A0AAD4Z8E2_PRUDU</name>
<protein>
    <submittedName>
        <fullName evidence="2">Uncharacterized protein</fullName>
    </submittedName>
</protein>
<feature type="compositionally biased region" description="Basic and acidic residues" evidence="1">
    <location>
        <begin position="11"/>
        <end position="30"/>
    </location>
</feature>
<accession>A0AAD4Z8E2</accession>
<dbReference type="EMBL" id="JAJFAZ020000003">
    <property type="protein sequence ID" value="KAI5336381.1"/>
    <property type="molecule type" value="Genomic_DNA"/>
</dbReference>
<dbReference type="Proteomes" id="UP001054821">
    <property type="component" value="Chromosome 3"/>
</dbReference>
<proteinExistence type="predicted"/>
<evidence type="ECO:0000313" key="3">
    <source>
        <dbReference type="Proteomes" id="UP001054821"/>
    </source>
</evidence>
<sequence>MEDLRRYLERQERETYERSHRQAERQRLQREEDEQVVIAARSPPWFTSRSRPEYCDAAGVLGLLPEQKLTVVIRMLTYGSSADQVDEIARMEKSTTLEALNCPIAWQGDYWNRKCQKDIILEAVAGFDT</sequence>
<keyword evidence="3" id="KW-1185">Reference proteome</keyword>